<dbReference type="AlphaFoldDB" id="B5AH79"/>
<dbReference type="Gene3D" id="1.25.40.10">
    <property type="entry name" value="Tetratricopeptide repeat domain"/>
    <property type="match status" value="1"/>
</dbReference>
<organism evidence="1">
    <name type="scientific">Adineta vaga</name>
    <name type="common">Rotifer</name>
    <name type="synonym">Callidina vaga</name>
    <dbReference type="NCBI Taxonomy" id="104782"/>
    <lineage>
        <taxon>Eukaryota</taxon>
        <taxon>Metazoa</taxon>
        <taxon>Spiralia</taxon>
        <taxon>Gnathifera</taxon>
        <taxon>Rotifera</taxon>
        <taxon>Eurotatoria</taxon>
        <taxon>Bdelloidea</taxon>
        <taxon>Adinetida</taxon>
        <taxon>Adinetidae</taxon>
        <taxon>Adineta</taxon>
    </lineage>
</organism>
<reference evidence="1" key="2">
    <citation type="journal article" date="2009" name="PLoS Genet.">
        <title>Phylogenomics of unusual histone H2A Variants in Bdelloid rotifers.</title>
        <authorList>
            <person name="Van Doninck K."/>
            <person name="Mandigo M.L."/>
            <person name="Hur J.H."/>
            <person name="Wang P."/>
            <person name="Guglielmini J."/>
            <person name="Milinkovitch M.C."/>
            <person name="Lane W.S."/>
            <person name="Meselson M."/>
        </authorList>
    </citation>
    <scope>NUCLEOTIDE SEQUENCE</scope>
    <source>
        <strain evidence="1">Avhis-2</strain>
    </source>
</reference>
<dbReference type="SUPFAM" id="SSF48452">
    <property type="entry name" value="TPR-like"/>
    <property type="match status" value="1"/>
</dbReference>
<name>B5AH79_ADIVA</name>
<accession>B5AH79</accession>
<evidence type="ECO:0000313" key="1">
    <source>
        <dbReference type="EMBL" id="ACF75474.1"/>
    </source>
</evidence>
<proteinExistence type="predicted"/>
<dbReference type="InterPro" id="IPR011990">
    <property type="entry name" value="TPR-like_helical_dom_sf"/>
</dbReference>
<dbReference type="EMBL" id="EU850438">
    <property type="protein sequence ID" value="ACF75474.1"/>
    <property type="molecule type" value="Genomic_DNA"/>
</dbReference>
<sequence length="361" mass="41637">MGSRQSSLSPMDKMAYEYVLSRIPSQCQQDIRKIPEQQFLTIYGKHMNAETHLDQKEYLAAITNECEAIYGLESLLNHQKDHFIFDDMNKLLSICYWSMGSIELAFERSIVALNIRIKHTPMDATEISLQYFRLSLICMVKGTWKEAEECLMKAIDKAQSSTALTHSYTQELEETLSSLRQRILENSRQKPLIYSFAPDSYESQEDYLRRTTIEELIPRYNDVSALKIDIDEYERLPNKQTEVQVTDEILQDVLKSLDRYLKEDLFLSKFSSKGGCVSFISAYFKATRMKTSQLSPAIIEAALTIIIDRINDEVSLDNEKYSTIKQSSYTLSYTDNDECRSPGVRVFQVKGKILLVVDDMS</sequence>
<reference evidence="1" key="1">
    <citation type="journal article" date="2009" name="Mol. Biol. Evol.">
        <title>Degenerate tetraploidy was established before bdelloid rotifer families diverged.</title>
        <authorList>
            <person name="Hur J.H."/>
            <person name="Van Doninck K."/>
            <person name="Mandigo M.L."/>
            <person name="Meselson M."/>
        </authorList>
    </citation>
    <scope>NUCLEOTIDE SEQUENCE</scope>
    <source>
        <strain evidence="1">Avhis-2</strain>
    </source>
</reference>
<protein>
    <submittedName>
        <fullName evidence="1">Uncharacterized protein</fullName>
    </submittedName>
</protein>